<evidence type="ECO:0000313" key="2">
    <source>
        <dbReference type="EMBL" id="KFE58275.1"/>
    </source>
</evidence>
<gene>
    <name evidence="2" type="ORF">DB31_6737</name>
</gene>
<dbReference type="Proteomes" id="UP000028725">
    <property type="component" value="Unassembled WGS sequence"/>
</dbReference>
<feature type="domain" description="DUF6310" evidence="1">
    <location>
        <begin position="7"/>
        <end position="47"/>
    </location>
</feature>
<comment type="caution">
    <text evidence="2">The sequence shown here is derived from an EMBL/GenBank/DDBJ whole genome shotgun (WGS) entry which is preliminary data.</text>
</comment>
<organism evidence="2 3">
    <name type="scientific">Hyalangium minutum</name>
    <dbReference type="NCBI Taxonomy" id="394096"/>
    <lineage>
        <taxon>Bacteria</taxon>
        <taxon>Pseudomonadati</taxon>
        <taxon>Myxococcota</taxon>
        <taxon>Myxococcia</taxon>
        <taxon>Myxococcales</taxon>
        <taxon>Cystobacterineae</taxon>
        <taxon>Archangiaceae</taxon>
        <taxon>Hyalangium</taxon>
    </lineage>
</organism>
<dbReference type="EMBL" id="JMCB01000041">
    <property type="protein sequence ID" value="KFE58275.1"/>
    <property type="molecule type" value="Genomic_DNA"/>
</dbReference>
<keyword evidence="3" id="KW-1185">Reference proteome</keyword>
<name>A0A085VS62_9BACT</name>
<sequence length="49" mass="5214">MGGNLSAQERDIALACGYDFIVGVSTQAHKDALLAEDEFLNIVVTGCTR</sequence>
<dbReference type="AlphaFoldDB" id="A0A085VS62"/>
<evidence type="ECO:0000259" key="1">
    <source>
        <dbReference type="Pfam" id="PF19829"/>
    </source>
</evidence>
<evidence type="ECO:0000313" key="3">
    <source>
        <dbReference type="Proteomes" id="UP000028725"/>
    </source>
</evidence>
<proteinExistence type="predicted"/>
<dbReference type="InterPro" id="IPR046277">
    <property type="entry name" value="DUF6310"/>
</dbReference>
<accession>A0A085VS62</accession>
<dbReference type="Pfam" id="PF19829">
    <property type="entry name" value="DUF6310"/>
    <property type="match status" value="1"/>
</dbReference>
<dbReference type="PATRIC" id="fig|394096.3.peg.9041"/>
<protein>
    <recommendedName>
        <fullName evidence="1">DUF6310 domain-containing protein</fullName>
    </recommendedName>
</protein>
<reference evidence="2 3" key="1">
    <citation type="submission" date="2014-04" db="EMBL/GenBank/DDBJ databases">
        <title>Genome assembly of Hyalangium minutum DSM 14724.</title>
        <authorList>
            <person name="Sharma G."/>
            <person name="Subramanian S."/>
        </authorList>
    </citation>
    <scope>NUCLEOTIDE SEQUENCE [LARGE SCALE GENOMIC DNA]</scope>
    <source>
        <strain evidence="2 3">DSM 14724</strain>
    </source>
</reference>